<protein>
    <submittedName>
        <fullName evidence="1">Uncharacterized protein</fullName>
    </submittedName>
</protein>
<organism evidence="1 2">
    <name type="scientific">Caerostris darwini</name>
    <dbReference type="NCBI Taxonomy" id="1538125"/>
    <lineage>
        <taxon>Eukaryota</taxon>
        <taxon>Metazoa</taxon>
        <taxon>Ecdysozoa</taxon>
        <taxon>Arthropoda</taxon>
        <taxon>Chelicerata</taxon>
        <taxon>Arachnida</taxon>
        <taxon>Araneae</taxon>
        <taxon>Araneomorphae</taxon>
        <taxon>Entelegynae</taxon>
        <taxon>Araneoidea</taxon>
        <taxon>Araneidae</taxon>
        <taxon>Caerostris</taxon>
    </lineage>
</organism>
<dbReference type="EMBL" id="BPLQ01010204">
    <property type="protein sequence ID" value="GIY49107.1"/>
    <property type="molecule type" value="Genomic_DNA"/>
</dbReference>
<dbReference type="Proteomes" id="UP001054837">
    <property type="component" value="Unassembled WGS sequence"/>
</dbReference>
<name>A0AAV4TW72_9ARAC</name>
<sequence length="88" mass="10203">MCKMVPFLASHNEIDLASNERRRRKVFVYLRHPPKTGGFLPSRLGVVLCYGLCLPRLHISNQLTMKAETILKLKGKIYEFVLIFKNEN</sequence>
<comment type="caution">
    <text evidence="1">The sequence shown here is derived from an EMBL/GenBank/DDBJ whole genome shotgun (WGS) entry which is preliminary data.</text>
</comment>
<accession>A0AAV4TW72</accession>
<keyword evidence="2" id="KW-1185">Reference proteome</keyword>
<proteinExistence type="predicted"/>
<dbReference type="AlphaFoldDB" id="A0AAV4TW72"/>
<reference evidence="1 2" key="1">
    <citation type="submission" date="2021-06" db="EMBL/GenBank/DDBJ databases">
        <title>Caerostris darwini draft genome.</title>
        <authorList>
            <person name="Kono N."/>
            <person name="Arakawa K."/>
        </authorList>
    </citation>
    <scope>NUCLEOTIDE SEQUENCE [LARGE SCALE GENOMIC DNA]</scope>
</reference>
<gene>
    <name evidence="1" type="ORF">CDAR_619461</name>
</gene>
<evidence type="ECO:0000313" key="2">
    <source>
        <dbReference type="Proteomes" id="UP001054837"/>
    </source>
</evidence>
<evidence type="ECO:0000313" key="1">
    <source>
        <dbReference type="EMBL" id="GIY49107.1"/>
    </source>
</evidence>